<reference evidence="3 4" key="1">
    <citation type="submission" date="2019-01" db="EMBL/GenBank/DDBJ databases">
        <title>Sequencing of cultivated peanut Arachis hypogaea provides insights into genome evolution and oil improvement.</title>
        <authorList>
            <person name="Chen X."/>
        </authorList>
    </citation>
    <scope>NUCLEOTIDE SEQUENCE [LARGE SCALE GENOMIC DNA]</scope>
    <source>
        <strain evidence="4">cv. Fuhuasheng</strain>
        <tissue evidence="3">Leaves</tissue>
    </source>
</reference>
<dbReference type="InterPro" id="IPR035979">
    <property type="entry name" value="RBD_domain_sf"/>
</dbReference>
<keyword evidence="1" id="KW-0472">Membrane</keyword>
<proteinExistence type="predicted"/>
<feature type="domain" description="RRM" evidence="2">
    <location>
        <begin position="9"/>
        <end position="45"/>
    </location>
</feature>
<organism evidence="3 4">
    <name type="scientific">Arachis hypogaea</name>
    <name type="common">Peanut</name>
    <dbReference type="NCBI Taxonomy" id="3818"/>
    <lineage>
        <taxon>Eukaryota</taxon>
        <taxon>Viridiplantae</taxon>
        <taxon>Streptophyta</taxon>
        <taxon>Embryophyta</taxon>
        <taxon>Tracheophyta</taxon>
        <taxon>Spermatophyta</taxon>
        <taxon>Magnoliopsida</taxon>
        <taxon>eudicotyledons</taxon>
        <taxon>Gunneridae</taxon>
        <taxon>Pentapetalae</taxon>
        <taxon>rosids</taxon>
        <taxon>fabids</taxon>
        <taxon>Fabales</taxon>
        <taxon>Fabaceae</taxon>
        <taxon>Papilionoideae</taxon>
        <taxon>50 kb inversion clade</taxon>
        <taxon>dalbergioids sensu lato</taxon>
        <taxon>Dalbergieae</taxon>
        <taxon>Pterocarpus clade</taxon>
        <taxon>Arachis</taxon>
    </lineage>
</organism>
<protein>
    <recommendedName>
        <fullName evidence="2">RRM domain-containing protein</fullName>
    </recommendedName>
</protein>
<evidence type="ECO:0000259" key="2">
    <source>
        <dbReference type="Pfam" id="PF00076"/>
    </source>
</evidence>
<evidence type="ECO:0000313" key="3">
    <source>
        <dbReference type="EMBL" id="RYQ93528.1"/>
    </source>
</evidence>
<evidence type="ECO:0000313" key="4">
    <source>
        <dbReference type="Proteomes" id="UP000289738"/>
    </source>
</evidence>
<dbReference type="InterPro" id="IPR000504">
    <property type="entry name" value="RRM_dom"/>
</dbReference>
<keyword evidence="4" id="KW-1185">Reference proteome</keyword>
<dbReference type="InterPro" id="IPR012677">
    <property type="entry name" value="Nucleotide-bd_a/b_plait_sf"/>
</dbReference>
<keyword evidence="1" id="KW-1133">Transmembrane helix</keyword>
<comment type="caution">
    <text evidence="3">The sequence shown here is derived from an EMBL/GenBank/DDBJ whole genome shotgun (WGS) entry which is preliminary data.</text>
</comment>
<accession>A0A444XUR8</accession>
<dbReference type="SUPFAM" id="SSF54928">
    <property type="entry name" value="RNA-binding domain, RBD"/>
    <property type="match status" value="1"/>
</dbReference>
<dbReference type="Proteomes" id="UP000289738">
    <property type="component" value="Chromosome B09"/>
</dbReference>
<dbReference type="GO" id="GO:0003723">
    <property type="term" value="F:RNA binding"/>
    <property type="evidence" value="ECO:0007669"/>
    <property type="project" value="InterPro"/>
</dbReference>
<dbReference type="AlphaFoldDB" id="A0A444XUR8"/>
<dbReference type="Pfam" id="PF00076">
    <property type="entry name" value="RRM_1"/>
    <property type="match status" value="1"/>
</dbReference>
<dbReference type="Gene3D" id="3.30.70.330">
    <property type="match status" value="1"/>
</dbReference>
<feature type="transmembrane region" description="Helical" evidence="1">
    <location>
        <begin position="69"/>
        <end position="87"/>
    </location>
</feature>
<sequence length="95" mass="11001">MAGKEENRIFVGGLSWDVTERQLEHAFGRYGKILECQNPNLHKNGFSSRTLVLLDQSTKRQKSRIRENARHIIVHYLYILLLLGMRFPSGSSCRL</sequence>
<gene>
    <name evidence="3" type="ORF">Ahy_B09g099806</name>
</gene>
<name>A0A444XUR8_ARAHY</name>
<dbReference type="EMBL" id="SDMP01000019">
    <property type="protein sequence ID" value="RYQ93528.1"/>
    <property type="molecule type" value="Genomic_DNA"/>
</dbReference>
<keyword evidence="1" id="KW-0812">Transmembrane</keyword>
<evidence type="ECO:0000256" key="1">
    <source>
        <dbReference type="SAM" id="Phobius"/>
    </source>
</evidence>